<dbReference type="EMBL" id="BARS01049927">
    <property type="protein sequence ID" value="GAG38266.1"/>
    <property type="molecule type" value="Genomic_DNA"/>
</dbReference>
<accession>X0YNG3</accession>
<comment type="caution">
    <text evidence="1">The sequence shown here is derived from an EMBL/GenBank/DDBJ whole genome shotgun (WGS) entry which is preliminary data.</text>
</comment>
<organism evidence="1">
    <name type="scientific">marine sediment metagenome</name>
    <dbReference type="NCBI Taxonomy" id="412755"/>
    <lineage>
        <taxon>unclassified sequences</taxon>
        <taxon>metagenomes</taxon>
        <taxon>ecological metagenomes</taxon>
    </lineage>
</organism>
<proteinExistence type="predicted"/>
<dbReference type="AlphaFoldDB" id="X0YNG3"/>
<reference evidence="1" key="1">
    <citation type="journal article" date="2014" name="Front. Microbiol.">
        <title>High frequency of phylogenetically diverse reductive dehalogenase-homologous genes in deep subseafloor sedimentary metagenomes.</title>
        <authorList>
            <person name="Kawai M."/>
            <person name="Futagami T."/>
            <person name="Toyoda A."/>
            <person name="Takaki Y."/>
            <person name="Nishi S."/>
            <person name="Hori S."/>
            <person name="Arai W."/>
            <person name="Tsubouchi T."/>
            <person name="Morono Y."/>
            <person name="Uchiyama I."/>
            <person name="Ito T."/>
            <person name="Fujiyama A."/>
            <person name="Inagaki F."/>
            <person name="Takami H."/>
        </authorList>
    </citation>
    <scope>NUCLEOTIDE SEQUENCE</scope>
    <source>
        <strain evidence="1">Expedition CK06-06</strain>
    </source>
</reference>
<name>X0YNG3_9ZZZZ</name>
<sequence length="81" mass="9562">MLIARILVNNRSIEDILIHNKGKALFPGHYEYEVFSAEGYNEGERKVILDHVYHCREDGHRKLLSNILRMLDEKQVEEKIL</sequence>
<gene>
    <name evidence="1" type="ORF">S01H1_74612</name>
</gene>
<protein>
    <submittedName>
        <fullName evidence="1">Uncharacterized protein</fullName>
    </submittedName>
</protein>
<evidence type="ECO:0000313" key="1">
    <source>
        <dbReference type="EMBL" id="GAG38266.1"/>
    </source>
</evidence>